<name>A0A157SPY7_9BORD</name>
<comment type="similarity">
    <text evidence="1 2">Belongs to the enoyl-CoA hydratase/isomerase family.</text>
</comment>
<dbReference type="EMBL" id="FKIF01000007">
    <property type="protein sequence ID" value="SAI72477.1"/>
    <property type="molecule type" value="Genomic_DNA"/>
</dbReference>
<evidence type="ECO:0000256" key="1">
    <source>
        <dbReference type="ARBA" id="ARBA00005254"/>
    </source>
</evidence>
<dbReference type="CDD" id="cd06558">
    <property type="entry name" value="crotonase-like"/>
    <property type="match status" value="1"/>
</dbReference>
<dbReference type="GO" id="GO:0006635">
    <property type="term" value="P:fatty acid beta-oxidation"/>
    <property type="evidence" value="ECO:0007669"/>
    <property type="project" value="TreeGrafter"/>
</dbReference>
<gene>
    <name evidence="3" type="primary">echA8_13</name>
    <name evidence="3" type="ORF">SAMEA3906486_04162</name>
</gene>
<organism evidence="3 4">
    <name type="scientific">Bordetella ansorpii</name>
    <dbReference type="NCBI Taxonomy" id="288768"/>
    <lineage>
        <taxon>Bacteria</taxon>
        <taxon>Pseudomonadati</taxon>
        <taxon>Pseudomonadota</taxon>
        <taxon>Betaproteobacteria</taxon>
        <taxon>Burkholderiales</taxon>
        <taxon>Alcaligenaceae</taxon>
        <taxon>Bordetella</taxon>
    </lineage>
</organism>
<dbReference type="GO" id="GO:0004300">
    <property type="term" value="F:enoyl-CoA hydratase activity"/>
    <property type="evidence" value="ECO:0007669"/>
    <property type="project" value="UniProtKB-EC"/>
</dbReference>
<dbReference type="RefSeq" id="WP_066131205.1">
    <property type="nucleotide sequence ID" value="NZ_FKIF01000007.1"/>
</dbReference>
<dbReference type="SUPFAM" id="SSF52096">
    <property type="entry name" value="ClpP/crotonase"/>
    <property type="match status" value="1"/>
</dbReference>
<dbReference type="InterPro" id="IPR001753">
    <property type="entry name" value="Enoyl-CoA_hydra/iso"/>
</dbReference>
<dbReference type="InterPro" id="IPR029045">
    <property type="entry name" value="ClpP/crotonase-like_dom_sf"/>
</dbReference>
<dbReference type="EC" id="4.2.1.17" evidence="3"/>
<dbReference type="PROSITE" id="PS00166">
    <property type="entry name" value="ENOYL_COA_HYDRATASE"/>
    <property type="match status" value="1"/>
</dbReference>
<protein>
    <submittedName>
        <fullName evidence="3">Enoyl-CoA hydratase</fullName>
        <ecNumber evidence="3">4.2.1.17</ecNumber>
    </submittedName>
</protein>
<evidence type="ECO:0000256" key="2">
    <source>
        <dbReference type="RuleBase" id="RU003707"/>
    </source>
</evidence>
<dbReference type="Proteomes" id="UP000076848">
    <property type="component" value="Unassembled WGS sequence"/>
</dbReference>
<sequence>MPDLKHLLIEDRGAVRILTLNRPDKHNALNTQLTRELLDSLRAADRDPAIHAVVLTGAGKSFCAGADTKEFSALTPEDPHAVSSRADLTTALHLVFSQMNKPVISAVRGNALGGGAGLAIACDLCVMSETVRFGYPELKHGIVAAVVMANLVRQVGRKQAFELVALGEPLDGAGAQAAGLCNRVAPDDIVLDTALELAHRIAAWSPIAMATTKRSFHRAADLGLAQALEVGRDANVMMRGFRKAADHAGKEQ</sequence>
<dbReference type="Pfam" id="PF00378">
    <property type="entry name" value="ECH_1"/>
    <property type="match status" value="1"/>
</dbReference>
<keyword evidence="3" id="KW-0456">Lyase</keyword>
<dbReference type="AlphaFoldDB" id="A0A157SPY7"/>
<proteinExistence type="inferred from homology"/>
<reference evidence="3 4" key="1">
    <citation type="submission" date="2016-04" db="EMBL/GenBank/DDBJ databases">
        <authorList>
            <consortium name="Pathogen Informatics"/>
        </authorList>
    </citation>
    <scope>NUCLEOTIDE SEQUENCE [LARGE SCALE GENOMIC DNA]</scope>
    <source>
        <strain evidence="3 4">H050680373</strain>
    </source>
</reference>
<evidence type="ECO:0000313" key="4">
    <source>
        <dbReference type="Proteomes" id="UP000076848"/>
    </source>
</evidence>
<keyword evidence="4" id="KW-1185">Reference proteome</keyword>
<evidence type="ECO:0000313" key="3">
    <source>
        <dbReference type="EMBL" id="SAI72477.1"/>
    </source>
</evidence>
<dbReference type="STRING" id="288768.SAMEA3906486_04162"/>
<dbReference type="InterPro" id="IPR018376">
    <property type="entry name" value="Enoyl-CoA_hyd/isom_CS"/>
</dbReference>
<dbReference type="PANTHER" id="PTHR11941:SF54">
    <property type="entry name" value="ENOYL-COA HYDRATASE, MITOCHONDRIAL"/>
    <property type="match status" value="1"/>
</dbReference>
<dbReference type="Gene3D" id="3.90.226.10">
    <property type="entry name" value="2-enoyl-CoA Hydratase, Chain A, domain 1"/>
    <property type="match status" value="1"/>
</dbReference>
<accession>A0A157SPY7</accession>
<dbReference type="PANTHER" id="PTHR11941">
    <property type="entry name" value="ENOYL-COA HYDRATASE-RELATED"/>
    <property type="match status" value="1"/>
</dbReference>